<gene>
    <name evidence="4" type="ORF">Abiwalacus_10450</name>
</gene>
<sequence length="376" mass="43021">MLPDVSIIVPCFNVAAYIDICLESLTRQTLRNIEIICINDGSTDNTWNCLLRWQMKDGRIILLNQSNAGVSAARNAGLDAARGRYVGFADPDDYADPEMYGRLLSGALEHDADVVECGNHVFSDTTAELIASRRRSPAWNFEPDASPANFFRDSVWGKMDICVWSKLFRRSMLETHRLRFHADLKRGGEDETFRLTVLPHASRLLFIPDCLYYYRLMRRGSLSRHCDDITHAQCVQEFRRLLYIVDYWKEHGWLNAGLFAYGVRKLKPFFISKHPLFNRMTSPQKRIILAWWHEFYRQAGGDIFLSTLSERDRQLADLLNAVPPPPNGFSRILLLAGSCLPGQKGRYYSCKRILSTHLSDVPPFSGLPEISGQRPD</sequence>
<evidence type="ECO:0000256" key="2">
    <source>
        <dbReference type="ARBA" id="ARBA00022679"/>
    </source>
</evidence>
<dbReference type="PANTHER" id="PTHR22916:SF51">
    <property type="entry name" value="GLYCOSYLTRANSFERASE EPSH-RELATED"/>
    <property type="match status" value="1"/>
</dbReference>
<evidence type="ECO:0000313" key="5">
    <source>
        <dbReference type="Proteomes" id="UP001062263"/>
    </source>
</evidence>
<keyword evidence="5" id="KW-1185">Reference proteome</keyword>
<name>A0ABM7ZFI2_9BACT</name>
<dbReference type="RefSeq" id="WP_215435534.1">
    <property type="nucleotide sequence ID" value="NZ_AP025943.1"/>
</dbReference>
<reference evidence="4" key="1">
    <citation type="submission" date="2022-06" db="EMBL/GenBank/DDBJ databases">
        <title>Akkermansia biwalacus sp. nov., an anaerobic mucin-degrading bacterium isolated from human intestine.</title>
        <authorList>
            <person name="Kobayashi Y."/>
            <person name="Inoue S."/>
            <person name="Kawahara T."/>
            <person name="Kohda N."/>
        </authorList>
    </citation>
    <scope>NUCLEOTIDE SEQUENCE</scope>
    <source>
        <strain evidence="4">WON2089</strain>
    </source>
</reference>
<keyword evidence="1" id="KW-0328">Glycosyltransferase</keyword>
<proteinExistence type="predicted"/>
<dbReference type="SUPFAM" id="SSF53448">
    <property type="entry name" value="Nucleotide-diphospho-sugar transferases"/>
    <property type="match status" value="1"/>
</dbReference>
<evidence type="ECO:0000256" key="1">
    <source>
        <dbReference type="ARBA" id="ARBA00022676"/>
    </source>
</evidence>
<dbReference type="PANTHER" id="PTHR22916">
    <property type="entry name" value="GLYCOSYLTRANSFERASE"/>
    <property type="match status" value="1"/>
</dbReference>
<dbReference type="Pfam" id="PF00535">
    <property type="entry name" value="Glycos_transf_2"/>
    <property type="match status" value="1"/>
</dbReference>
<dbReference type="Proteomes" id="UP001062263">
    <property type="component" value="Chromosome"/>
</dbReference>
<protein>
    <recommendedName>
        <fullName evidence="3">Glycosyltransferase 2-like domain-containing protein</fullName>
    </recommendedName>
</protein>
<dbReference type="Gene3D" id="3.90.550.10">
    <property type="entry name" value="Spore Coat Polysaccharide Biosynthesis Protein SpsA, Chain A"/>
    <property type="match status" value="1"/>
</dbReference>
<accession>A0ABM7ZFI2</accession>
<evidence type="ECO:0000313" key="4">
    <source>
        <dbReference type="EMBL" id="BDL43471.1"/>
    </source>
</evidence>
<dbReference type="EMBL" id="AP025943">
    <property type="protein sequence ID" value="BDL43471.1"/>
    <property type="molecule type" value="Genomic_DNA"/>
</dbReference>
<dbReference type="InterPro" id="IPR029044">
    <property type="entry name" value="Nucleotide-diphossugar_trans"/>
</dbReference>
<dbReference type="InterPro" id="IPR001173">
    <property type="entry name" value="Glyco_trans_2-like"/>
</dbReference>
<evidence type="ECO:0000259" key="3">
    <source>
        <dbReference type="Pfam" id="PF00535"/>
    </source>
</evidence>
<organism evidence="4 5">
    <name type="scientific">Akkermansia biwaensis</name>
    <dbReference type="NCBI Taxonomy" id="2946555"/>
    <lineage>
        <taxon>Bacteria</taxon>
        <taxon>Pseudomonadati</taxon>
        <taxon>Verrucomicrobiota</taxon>
        <taxon>Verrucomicrobiia</taxon>
        <taxon>Verrucomicrobiales</taxon>
        <taxon>Akkermansiaceae</taxon>
        <taxon>Akkermansia</taxon>
    </lineage>
</organism>
<feature type="domain" description="Glycosyltransferase 2-like" evidence="3">
    <location>
        <begin position="6"/>
        <end position="174"/>
    </location>
</feature>
<keyword evidence="2" id="KW-0808">Transferase</keyword>
<dbReference type="CDD" id="cd00761">
    <property type="entry name" value="Glyco_tranf_GTA_type"/>
    <property type="match status" value="1"/>
</dbReference>